<name>A0ABY9JV40_9BACI</name>
<dbReference type="Pfam" id="PF14021">
    <property type="entry name" value="TNT"/>
    <property type="match status" value="1"/>
</dbReference>
<evidence type="ECO:0000259" key="1">
    <source>
        <dbReference type="Pfam" id="PF14021"/>
    </source>
</evidence>
<dbReference type="InterPro" id="IPR025331">
    <property type="entry name" value="TNT"/>
</dbReference>
<dbReference type="EMBL" id="CP129013">
    <property type="protein sequence ID" value="WLR42593.1"/>
    <property type="molecule type" value="Genomic_DNA"/>
</dbReference>
<dbReference type="PANTHER" id="PTHR42059">
    <property type="entry name" value="TNT DOMAIN-CONTAINING PROTEIN"/>
    <property type="match status" value="1"/>
</dbReference>
<dbReference type="PANTHER" id="PTHR42059:SF1">
    <property type="entry name" value="TNT DOMAIN-CONTAINING PROTEIN"/>
    <property type="match status" value="1"/>
</dbReference>
<evidence type="ECO:0000313" key="3">
    <source>
        <dbReference type="Proteomes" id="UP001197974"/>
    </source>
</evidence>
<dbReference type="InterPro" id="IPR053024">
    <property type="entry name" value="Fungal_surface_NADase"/>
</dbReference>
<feature type="domain" description="TNT" evidence="1">
    <location>
        <begin position="160"/>
        <end position="257"/>
    </location>
</feature>
<protein>
    <submittedName>
        <fullName evidence="2">TNT domain-containing protein</fullName>
    </submittedName>
</protein>
<reference evidence="2 3" key="1">
    <citation type="submission" date="2023-06" db="EMBL/GenBank/DDBJ databases">
        <title>Five Gram-positive bacteria isolated from mangrove sediments in Shenzhen, Guangdong, China.</title>
        <authorList>
            <person name="Yu S."/>
            <person name="Zheng W."/>
            <person name="Huang Y."/>
        </authorList>
    </citation>
    <scope>NUCLEOTIDE SEQUENCE [LARGE SCALE GENOMIC DNA]</scope>
    <source>
        <strain evidence="2 3">SaN35-3</strain>
    </source>
</reference>
<evidence type="ECO:0000313" key="2">
    <source>
        <dbReference type="EMBL" id="WLR42593.1"/>
    </source>
</evidence>
<organism evidence="2 3">
    <name type="scientific">Bacillus carboniphilus</name>
    <dbReference type="NCBI Taxonomy" id="86663"/>
    <lineage>
        <taxon>Bacteria</taxon>
        <taxon>Bacillati</taxon>
        <taxon>Bacillota</taxon>
        <taxon>Bacilli</taxon>
        <taxon>Bacillales</taxon>
        <taxon>Bacillaceae</taxon>
        <taxon>Bacillus</taxon>
    </lineage>
</organism>
<accession>A0ABY9JV40</accession>
<dbReference type="Proteomes" id="UP001197974">
    <property type="component" value="Chromosome"/>
</dbReference>
<dbReference type="RefSeq" id="WP_226542557.1">
    <property type="nucleotide sequence ID" value="NZ_CP129013.1"/>
</dbReference>
<gene>
    <name evidence="2" type="ORF">LC087_18230</name>
</gene>
<proteinExistence type="predicted"/>
<sequence>MKQIDGRKGTVQFVKDVKNGAVLFLDGAKGGFKRLTSPDGNFAFPMNGPRNVLDSQFVNNNLSHVMSSVSRVDGKDSTMTKAKLGEVEGSRKSDHVISDQDRERLKGWAFPPSDELYVKYKHVYGNPEFFNQETGDINWPGTNGDPNIDDFVNGEFEIETLEPGKMIDRYGSNPGGQYFSPAGSSYESRALPPFMSKEPYTKYKVLKEFEVKSGLIAPWFDEVGYGIQFNTSLKIYDELGKPYDATVKNLEKLNYIEAISE</sequence>
<keyword evidence="3" id="KW-1185">Reference proteome</keyword>